<evidence type="ECO:0000313" key="2">
    <source>
        <dbReference type="Proteomes" id="UP000032309"/>
    </source>
</evidence>
<proteinExistence type="predicted"/>
<gene>
    <name evidence="1" type="ORF">BROSI_A0997</name>
</gene>
<accession>A0ABQ0JUS8</accession>
<organism evidence="1 2">
    <name type="scientific">Candidatus Brocadia sinica JPN1</name>
    <dbReference type="NCBI Taxonomy" id="1197129"/>
    <lineage>
        <taxon>Bacteria</taxon>
        <taxon>Pseudomonadati</taxon>
        <taxon>Planctomycetota</taxon>
        <taxon>Candidatus Brocadiia</taxon>
        <taxon>Candidatus Brocadiales</taxon>
        <taxon>Candidatus Brocadiaceae</taxon>
        <taxon>Candidatus Brocadia</taxon>
    </lineage>
</organism>
<dbReference type="RefSeq" id="WP_157842391.1">
    <property type="nucleotide sequence ID" value="NZ_BAFN01000001.1"/>
</dbReference>
<reference evidence="2" key="1">
    <citation type="journal article" date="2015" name="Genome Announc.">
        <title>Draft Genome Sequence of an Anaerobic Ammonium-Oxidizing Bacterium, "Candidatus Brocadia sinica".</title>
        <authorList>
            <person name="Oshiki M."/>
            <person name="Shinyako-Hata K."/>
            <person name="Satoh H."/>
            <person name="Okabe S."/>
        </authorList>
    </citation>
    <scope>NUCLEOTIDE SEQUENCE [LARGE SCALE GENOMIC DNA]</scope>
    <source>
        <strain evidence="2">JPN1</strain>
    </source>
</reference>
<protein>
    <submittedName>
        <fullName evidence="1">Uncharacterized protein</fullName>
    </submittedName>
</protein>
<evidence type="ECO:0000313" key="1">
    <source>
        <dbReference type="EMBL" id="GAN32482.1"/>
    </source>
</evidence>
<keyword evidence="2" id="KW-1185">Reference proteome</keyword>
<comment type="caution">
    <text evidence="1">The sequence shown here is derived from an EMBL/GenBank/DDBJ whole genome shotgun (WGS) entry which is preliminary data.</text>
</comment>
<dbReference type="Proteomes" id="UP000032309">
    <property type="component" value="Unassembled WGS sequence"/>
</dbReference>
<dbReference type="EMBL" id="BAFN01000001">
    <property type="protein sequence ID" value="GAN32482.1"/>
    <property type="molecule type" value="Genomic_DNA"/>
</dbReference>
<sequence>MTATPDKLSLNREESSEVTVTVTGEYDYPVEGEDAKVKFKAGCLKKSVTVKVQ</sequence>
<name>A0ABQ0JUS8_9BACT</name>